<gene>
    <name evidence="2" type="ORF">AWH51_11735</name>
</gene>
<dbReference type="AlphaFoldDB" id="A0A154V0D2"/>
<organism evidence="2 3">
    <name type="scientific">Clavibacter tessellarius</name>
    <dbReference type="NCBI Taxonomy" id="31965"/>
    <lineage>
        <taxon>Bacteria</taxon>
        <taxon>Bacillati</taxon>
        <taxon>Actinomycetota</taxon>
        <taxon>Actinomycetes</taxon>
        <taxon>Micrococcales</taxon>
        <taxon>Microbacteriaceae</taxon>
        <taxon>Clavibacter</taxon>
    </lineage>
</organism>
<accession>A0A154V0D2</accession>
<proteinExistence type="predicted"/>
<dbReference type="RefSeq" id="WP_063071887.1">
    <property type="nucleotide sequence ID" value="NZ_LQXA01000035.1"/>
</dbReference>
<feature type="region of interest" description="Disordered" evidence="1">
    <location>
        <begin position="1"/>
        <end position="65"/>
    </location>
</feature>
<evidence type="ECO:0000256" key="1">
    <source>
        <dbReference type="SAM" id="MobiDB-lite"/>
    </source>
</evidence>
<comment type="caution">
    <text evidence="2">The sequence shown here is derived from an EMBL/GenBank/DDBJ whole genome shotgun (WGS) entry which is preliminary data.</text>
</comment>
<evidence type="ECO:0000313" key="3">
    <source>
        <dbReference type="Proteomes" id="UP000076218"/>
    </source>
</evidence>
<dbReference type="EMBL" id="LQXA01000035">
    <property type="protein sequence ID" value="KZC94840.1"/>
    <property type="molecule type" value="Genomic_DNA"/>
</dbReference>
<reference evidence="2 3" key="1">
    <citation type="submission" date="2016-01" db="EMBL/GenBank/DDBJ databases">
        <title>Draft genome sequence of Clavibacter michiganensis subsp. tessellarius DOAB 609.</title>
        <authorList>
            <person name="Tambong J.T."/>
        </authorList>
    </citation>
    <scope>NUCLEOTIDE SEQUENCE [LARGE SCALE GENOMIC DNA]</scope>
    <source>
        <strain evidence="2 3">DOAB 609</strain>
    </source>
</reference>
<name>A0A154V0D2_9MICO</name>
<dbReference type="STRING" id="31965.AWH51_11735"/>
<dbReference type="OrthoDB" id="5124629at2"/>
<sequence length="65" mass="6506">MSPDTGDDEASRSVVDAATHGSSRHPGSSQRALWPLEPLVPTPGILPEVTAVGGGGSASRGGRRG</sequence>
<protein>
    <submittedName>
        <fullName evidence="2">Uncharacterized protein</fullName>
    </submittedName>
</protein>
<dbReference type="Proteomes" id="UP000076218">
    <property type="component" value="Unassembled WGS sequence"/>
</dbReference>
<evidence type="ECO:0000313" key="2">
    <source>
        <dbReference type="EMBL" id="KZC94840.1"/>
    </source>
</evidence>